<dbReference type="EMBL" id="AZCZ01000015">
    <property type="protein sequence ID" value="KRK36884.1"/>
    <property type="molecule type" value="Genomic_DNA"/>
</dbReference>
<dbReference type="Pfam" id="PF25164">
    <property type="entry name" value="CoiA_N"/>
    <property type="match status" value="1"/>
</dbReference>
<name>A0A0R1GZP3_9LACO</name>
<dbReference type="RefSeq" id="WP_020089255.1">
    <property type="nucleotide sequence ID" value="NZ_AZCZ01000015.1"/>
</dbReference>
<accession>A0A0R1GZP3</accession>
<feature type="domain" description="Competence protein CoiA nuclease-like" evidence="1">
    <location>
        <begin position="58"/>
        <end position="179"/>
    </location>
</feature>
<dbReference type="Pfam" id="PF06054">
    <property type="entry name" value="CoiA_nuc"/>
    <property type="match status" value="1"/>
</dbReference>
<feature type="domain" description="Competence protein CoiA-like N-terminal" evidence="2">
    <location>
        <begin position="17"/>
        <end position="53"/>
    </location>
</feature>
<sequence>MLIALLKGKLIDAAYAKRLQDYCCPACRQRVTLHHGTRVQPYFAHRPRAACTILGEGETQQHLMGKRQLMAFFDSWGTVSLERILPDIQQRADCWVERKGQRPVAIEFQCSPIMTRQVAWRTRGYQKLNVYPFWILGSRYSKQKLGWSLIERFATWLRGWGLCLLFWDVQHQRMRIDHHLYQDALGNYHRRTTWLLNIDELIAGNQVPLPKLVLDYPKWRSQLARDLHTKRPAVLAIQEALYATGHHVLDVPNFLMTTTVTLPVFGQGLLLWRALVMAQLFALPVLRITGTTIDSLAVKSFKTVGGHQRAVWFSADKALHKAQCSLLVDLVALGYLRPIDENWQICRRPKWVGETKSVRER</sequence>
<reference evidence="3 4" key="1">
    <citation type="journal article" date="2015" name="Genome Announc.">
        <title>Expanding the biotechnology potential of lactobacilli through comparative genomics of 213 strains and associated genera.</title>
        <authorList>
            <person name="Sun Z."/>
            <person name="Harris H.M."/>
            <person name="McCann A."/>
            <person name="Guo C."/>
            <person name="Argimon S."/>
            <person name="Zhang W."/>
            <person name="Yang X."/>
            <person name="Jeffery I.B."/>
            <person name="Cooney J.C."/>
            <person name="Kagawa T.F."/>
            <person name="Liu W."/>
            <person name="Song Y."/>
            <person name="Salvetti E."/>
            <person name="Wrobel A."/>
            <person name="Rasinkangas P."/>
            <person name="Parkhill J."/>
            <person name="Rea M.C."/>
            <person name="O'Sullivan O."/>
            <person name="Ritari J."/>
            <person name="Douillard F.P."/>
            <person name="Paul Ross R."/>
            <person name="Yang R."/>
            <person name="Briner A.E."/>
            <person name="Felis G.E."/>
            <person name="de Vos W.M."/>
            <person name="Barrangou R."/>
            <person name="Klaenhammer T.R."/>
            <person name="Caufield P.W."/>
            <person name="Cui Y."/>
            <person name="Zhang H."/>
            <person name="O'Toole P.W."/>
        </authorList>
    </citation>
    <scope>NUCLEOTIDE SEQUENCE [LARGE SCALE GENOMIC DNA]</scope>
    <source>
        <strain evidence="3 4">ATCC 53295</strain>
    </source>
</reference>
<evidence type="ECO:0000313" key="3">
    <source>
        <dbReference type="EMBL" id="KRK36884.1"/>
    </source>
</evidence>
<protein>
    <submittedName>
        <fullName evidence="3">Competence protein</fullName>
    </submittedName>
</protein>
<dbReference type="InterPro" id="IPR057253">
    <property type="entry name" value="CoiA-like_N"/>
</dbReference>
<dbReference type="AlphaFoldDB" id="A0A0R1GZP3"/>
<keyword evidence="4" id="KW-1185">Reference proteome</keyword>
<dbReference type="OrthoDB" id="3784230at2"/>
<dbReference type="Proteomes" id="UP000051176">
    <property type="component" value="Unassembled WGS sequence"/>
</dbReference>
<gene>
    <name evidence="3" type="ORF">FD07_GL000470</name>
</gene>
<dbReference type="eggNOG" id="COG4469">
    <property type="taxonomic scope" value="Bacteria"/>
</dbReference>
<comment type="caution">
    <text evidence="3">The sequence shown here is derived from an EMBL/GenBank/DDBJ whole genome shotgun (WGS) entry which is preliminary data.</text>
</comment>
<evidence type="ECO:0000259" key="2">
    <source>
        <dbReference type="Pfam" id="PF25164"/>
    </source>
</evidence>
<evidence type="ECO:0000313" key="4">
    <source>
        <dbReference type="Proteomes" id="UP000051176"/>
    </source>
</evidence>
<dbReference type="STRING" id="357278.IV61_GL000469"/>
<evidence type="ECO:0000259" key="1">
    <source>
        <dbReference type="Pfam" id="PF06054"/>
    </source>
</evidence>
<proteinExistence type="predicted"/>
<dbReference type="PATRIC" id="fig|1267003.4.peg.505"/>
<dbReference type="InterPro" id="IPR010330">
    <property type="entry name" value="CoiA_nuc"/>
</dbReference>
<organism evidence="3 4">
    <name type="scientific">Levilactobacillus parabrevis ATCC 53295</name>
    <dbReference type="NCBI Taxonomy" id="1267003"/>
    <lineage>
        <taxon>Bacteria</taxon>
        <taxon>Bacillati</taxon>
        <taxon>Bacillota</taxon>
        <taxon>Bacilli</taxon>
        <taxon>Lactobacillales</taxon>
        <taxon>Lactobacillaceae</taxon>
        <taxon>Levilactobacillus</taxon>
    </lineage>
</organism>